<evidence type="ECO:0000256" key="2">
    <source>
        <dbReference type="SAM" id="Phobius"/>
    </source>
</evidence>
<keyword evidence="2" id="KW-0472">Membrane</keyword>
<sequence length="644" mass="73477">MGDLSGAVQWWDEWKLHVLVFASLGIQYFLTIFACGRKFSIPSWFRFVIWLSYLGGDAIAIYALATLFNRQKKSSSNGSRDLEVLWAPFLLMHLGGQVTVALYVFCQSWSSSADSKLLATAILIFIPGIFKCFAKPWGLKYASFHSLAESLDLAQRTTASNREEELQKYVQDARTCVLANNNESSGSEKLYVPGMLFADFGYTYSRRLTNLKSFWELDDSKTYSSLRNGLSGMFDLLYTRKNMFDFERTEVSGRDCVGTTTWWLSFFLPIVAIVLFHISHKKEFRSDDVAVTFVLLYSTFVLEFLSLSILRTCVTEWPENVAQRSILGQFANSKRHVKLVRLATFLGCKDLVNQYWSKEKIEFTGHFTGLVRDHVRDGWKEYITDADSYREFSDIRGQWTLERQGCHGRLDWSLEKPFDESILLWHIATELCFYQMGPSCDWHDAEISNYMMHLLVANPEMLMPGSRRSLFAIAYNELEAILKECEDDTLMEEGKIAKQVIHKVKSAHDTRTKKSFIYDACVLAEGLMHLGHAKMWDVIHGVWLEMLCFSAGRCRGFLHAKALGSGGEFLSYAWLLLAQYGMETFPERLQRTQKLHLSVETRKRLQTRGKDVPGPSACQGTEDEITAGPPTSQGDCAMEIVVSP</sequence>
<protein>
    <recommendedName>
        <fullName evidence="3">DUF4220 domain-containing protein</fullName>
    </recommendedName>
</protein>
<dbReference type="Pfam" id="PF13968">
    <property type="entry name" value="DUF4220"/>
    <property type="match status" value="1"/>
</dbReference>
<accession>A0AAD8VUU0</accession>
<feature type="transmembrane region" description="Helical" evidence="2">
    <location>
        <begin position="260"/>
        <end position="278"/>
    </location>
</feature>
<dbReference type="Pfam" id="PF04578">
    <property type="entry name" value="DUF594"/>
    <property type="match status" value="1"/>
</dbReference>
<evidence type="ECO:0000259" key="3">
    <source>
        <dbReference type="Pfam" id="PF13968"/>
    </source>
</evidence>
<feature type="transmembrane region" description="Helical" evidence="2">
    <location>
        <begin position="47"/>
        <end position="65"/>
    </location>
</feature>
<feature type="transmembrane region" description="Helical" evidence="2">
    <location>
        <begin position="85"/>
        <end position="105"/>
    </location>
</feature>
<keyword evidence="2" id="KW-0812">Transmembrane</keyword>
<dbReference type="EMBL" id="JAUUTY010000006">
    <property type="protein sequence ID" value="KAK1620582.1"/>
    <property type="molecule type" value="Genomic_DNA"/>
</dbReference>
<dbReference type="InterPro" id="IPR025315">
    <property type="entry name" value="DUF4220"/>
</dbReference>
<evidence type="ECO:0000313" key="4">
    <source>
        <dbReference type="EMBL" id="KAK1620582.1"/>
    </source>
</evidence>
<evidence type="ECO:0000313" key="5">
    <source>
        <dbReference type="Proteomes" id="UP001231189"/>
    </source>
</evidence>
<evidence type="ECO:0000256" key="1">
    <source>
        <dbReference type="SAM" id="MobiDB-lite"/>
    </source>
</evidence>
<dbReference type="InterPro" id="IPR007658">
    <property type="entry name" value="DUF594"/>
</dbReference>
<keyword evidence="5" id="KW-1185">Reference proteome</keyword>
<feature type="transmembrane region" description="Helical" evidence="2">
    <location>
        <begin position="290"/>
        <end position="310"/>
    </location>
</feature>
<dbReference type="AlphaFoldDB" id="A0AAD8VUU0"/>
<feature type="transmembrane region" description="Helical" evidence="2">
    <location>
        <begin position="16"/>
        <end position="35"/>
    </location>
</feature>
<feature type="domain" description="DUF4220" evidence="3">
    <location>
        <begin position="97"/>
        <end position="321"/>
    </location>
</feature>
<gene>
    <name evidence="4" type="ORF">QYE76_026099</name>
</gene>
<proteinExistence type="predicted"/>
<keyword evidence="2" id="KW-1133">Transmembrane helix</keyword>
<dbReference type="PANTHER" id="PTHR31325">
    <property type="entry name" value="OS01G0798800 PROTEIN-RELATED"/>
    <property type="match status" value="1"/>
</dbReference>
<feature type="region of interest" description="Disordered" evidence="1">
    <location>
        <begin position="606"/>
        <end position="633"/>
    </location>
</feature>
<name>A0AAD8VUU0_LOLMU</name>
<reference evidence="4" key="1">
    <citation type="submission" date="2023-07" db="EMBL/GenBank/DDBJ databases">
        <title>A chromosome-level genome assembly of Lolium multiflorum.</title>
        <authorList>
            <person name="Chen Y."/>
            <person name="Copetti D."/>
            <person name="Kolliker R."/>
            <person name="Studer B."/>
        </authorList>
    </citation>
    <scope>NUCLEOTIDE SEQUENCE</scope>
    <source>
        <strain evidence="4">02402/16</strain>
        <tissue evidence="4">Leaf</tissue>
    </source>
</reference>
<dbReference type="Proteomes" id="UP001231189">
    <property type="component" value="Unassembled WGS sequence"/>
</dbReference>
<organism evidence="4 5">
    <name type="scientific">Lolium multiflorum</name>
    <name type="common">Italian ryegrass</name>
    <name type="synonym">Lolium perenne subsp. multiflorum</name>
    <dbReference type="NCBI Taxonomy" id="4521"/>
    <lineage>
        <taxon>Eukaryota</taxon>
        <taxon>Viridiplantae</taxon>
        <taxon>Streptophyta</taxon>
        <taxon>Embryophyta</taxon>
        <taxon>Tracheophyta</taxon>
        <taxon>Spermatophyta</taxon>
        <taxon>Magnoliopsida</taxon>
        <taxon>Liliopsida</taxon>
        <taxon>Poales</taxon>
        <taxon>Poaceae</taxon>
        <taxon>BOP clade</taxon>
        <taxon>Pooideae</taxon>
        <taxon>Poodae</taxon>
        <taxon>Poeae</taxon>
        <taxon>Poeae Chloroplast Group 2 (Poeae type)</taxon>
        <taxon>Loliodinae</taxon>
        <taxon>Loliinae</taxon>
        <taxon>Lolium</taxon>
    </lineage>
</organism>
<comment type="caution">
    <text evidence="4">The sequence shown here is derived from an EMBL/GenBank/DDBJ whole genome shotgun (WGS) entry which is preliminary data.</text>
</comment>